<gene>
    <name evidence="3" type="ORF">ABID46_001669</name>
</gene>
<dbReference type="Pfam" id="PF12146">
    <property type="entry name" value="Hydrolase_4"/>
    <property type="match status" value="1"/>
</dbReference>
<keyword evidence="4" id="KW-1185">Reference proteome</keyword>
<sequence>MKNKLFISSLFIAGLYLGLCVYYYVNQERMIFAPIPLEKEYTFQLENSFEEVFLETPDGIQLHGLFFQQENPKGVIYYLHGKSGNMKTWAPIANHYLDWGYDVFMLDYRGFGMSEGKIHSEEQFYSDVQLGYNFLKNKYAENKISVVGFSLGSGAATFLAKENNPQELILLAPYFQVDEKFKQDKFYLPKFLCKYEFPIDEMIQHVEVPIKIFYGEEDVISHKEEILHLQKFLKPNDLLIGLKNQGHNGMEKNEDFIKNLNLDNLKTVFNKYSTHIYFGPLAELDFSKNKFKSDSNFVNFINNETLKSPINFAGEYTLIEKSCGVDCSHIFIINRVTGKVFDSISINDESCGFLYQPTSYLLIRNSNYLLNGNLKYYNEINCLPIYYLWNGKDFEIVEID</sequence>
<protein>
    <submittedName>
        <fullName evidence="3">Pimeloyl-ACP methyl ester carboxylesterase</fullName>
    </submittedName>
</protein>
<dbReference type="SUPFAM" id="SSF53474">
    <property type="entry name" value="alpha/beta-Hydrolases"/>
    <property type="match status" value="1"/>
</dbReference>
<reference evidence="3 4" key="1">
    <citation type="submission" date="2024-06" db="EMBL/GenBank/DDBJ databases">
        <title>Genomic Encyclopedia of Type Strains, Phase IV (KMG-IV): sequencing the most valuable type-strain genomes for metagenomic binning, comparative biology and taxonomic classification.</title>
        <authorList>
            <person name="Goeker M."/>
        </authorList>
    </citation>
    <scope>NUCLEOTIDE SEQUENCE [LARGE SCALE GENOMIC DNA]</scope>
    <source>
        <strain evidence="3 4">DSM 29388</strain>
    </source>
</reference>
<dbReference type="EMBL" id="JBEPMO010000008">
    <property type="protein sequence ID" value="MET3732085.1"/>
    <property type="molecule type" value="Genomic_DNA"/>
</dbReference>
<dbReference type="PANTHER" id="PTHR12277:SF81">
    <property type="entry name" value="PROTEIN ABHD13"/>
    <property type="match status" value="1"/>
</dbReference>
<dbReference type="Gene3D" id="3.40.50.1820">
    <property type="entry name" value="alpha/beta hydrolase"/>
    <property type="match status" value="1"/>
</dbReference>
<evidence type="ECO:0000259" key="2">
    <source>
        <dbReference type="Pfam" id="PF12146"/>
    </source>
</evidence>
<keyword evidence="1" id="KW-0472">Membrane</keyword>
<evidence type="ECO:0000313" key="4">
    <source>
        <dbReference type="Proteomes" id="UP001549146"/>
    </source>
</evidence>
<proteinExistence type="predicted"/>
<feature type="transmembrane region" description="Helical" evidence="1">
    <location>
        <begin position="6"/>
        <end position="25"/>
    </location>
</feature>
<evidence type="ECO:0000256" key="1">
    <source>
        <dbReference type="SAM" id="Phobius"/>
    </source>
</evidence>
<keyword evidence="1" id="KW-0812">Transmembrane</keyword>
<comment type="caution">
    <text evidence="3">The sequence shown here is derived from an EMBL/GenBank/DDBJ whole genome shotgun (WGS) entry which is preliminary data.</text>
</comment>
<dbReference type="InterPro" id="IPR022742">
    <property type="entry name" value="Hydrolase_4"/>
</dbReference>
<dbReference type="InterPro" id="IPR029058">
    <property type="entry name" value="AB_hydrolase_fold"/>
</dbReference>
<accession>A0ABV2LU44</accession>
<organism evidence="3 4">
    <name type="scientific">Moheibacter stercoris</name>
    <dbReference type="NCBI Taxonomy" id="1628251"/>
    <lineage>
        <taxon>Bacteria</taxon>
        <taxon>Pseudomonadati</taxon>
        <taxon>Bacteroidota</taxon>
        <taxon>Flavobacteriia</taxon>
        <taxon>Flavobacteriales</taxon>
        <taxon>Weeksellaceae</taxon>
        <taxon>Moheibacter</taxon>
    </lineage>
</organism>
<keyword evidence="1" id="KW-1133">Transmembrane helix</keyword>
<name>A0ABV2LU44_9FLAO</name>
<evidence type="ECO:0000313" key="3">
    <source>
        <dbReference type="EMBL" id="MET3732085.1"/>
    </source>
</evidence>
<dbReference type="PANTHER" id="PTHR12277">
    <property type="entry name" value="ALPHA/BETA HYDROLASE DOMAIN-CONTAINING PROTEIN"/>
    <property type="match status" value="1"/>
</dbReference>
<feature type="domain" description="Serine aminopeptidase S33" evidence="2">
    <location>
        <begin position="71"/>
        <end position="181"/>
    </location>
</feature>
<dbReference type="Proteomes" id="UP001549146">
    <property type="component" value="Unassembled WGS sequence"/>
</dbReference>
<dbReference type="RefSeq" id="WP_354508957.1">
    <property type="nucleotide sequence ID" value="NZ_JBEPMO010000008.1"/>
</dbReference>